<keyword evidence="7" id="KW-0472">Membrane</keyword>
<dbReference type="PANTHER" id="PTHR31982:SF5">
    <property type="entry name" value="PHOTOSYSTEM I REACTION CENTER SUBUNIT II, CHLOROPLASTIC"/>
    <property type="match status" value="1"/>
</dbReference>
<gene>
    <name evidence="8" type="ORF">LVIROSA_LOCUS6910</name>
</gene>
<keyword evidence="7" id="KW-1133">Transmembrane helix</keyword>
<protein>
    <recommendedName>
        <fullName evidence="6">Photosystem I 20 kDa subunit</fullName>
    </recommendedName>
</protein>
<organism evidence="8 9">
    <name type="scientific">Lactuca virosa</name>
    <dbReference type="NCBI Taxonomy" id="75947"/>
    <lineage>
        <taxon>Eukaryota</taxon>
        <taxon>Viridiplantae</taxon>
        <taxon>Streptophyta</taxon>
        <taxon>Embryophyta</taxon>
        <taxon>Tracheophyta</taxon>
        <taxon>Spermatophyta</taxon>
        <taxon>Magnoliopsida</taxon>
        <taxon>eudicotyledons</taxon>
        <taxon>Gunneridae</taxon>
        <taxon>Pentapetalae</taxon>
        <taxon>asterids</taxon>
        <taxon>campanulids</taxon>
        <taxon>Asterales</taxon>
        <taxon>Asteraceae</taxon>
        <taxon>Cichorioideae</taxon>
        <taxon>Cichorieae</taxon>
        <taxon>Lactucinae</taxon>
        <taxon>Lactuca</taxon>
    </lineage>
</organism>
<proteinExistence type="inferred from homology"/>
<feature type="transmembrane region" description="Helical" evidence="7">
    <location>
        <begin position="70"/>
        <end position="90"/>
    </location>
</feature>
<dbReference type="EMBL" id="CAKMRJ010000302">
    <property type="protein sequence ID" value="CAH1419378.1"/>
    <property type="molecule type" value="Genomic_DNA"/>
</dbReference>
<dbReference type="GO" id="GO:0009538">
    <property type="term" value="C:photosystem I reaction center"/>
    <property type="evidence" value="ECO:0007669"/>
    <property type="project" value="InterPro"/>
</dbReference>
<evidence type="ECO:0000313" key="8">
    <source>
        <dbReference type="EMBL" id="CAH1419378.1"/>
    </source>
</evidence>
<keyword evidence="7" id="KW-0812">Transmembrane</keyword>
<comment type="caution">
    <text evidence="8">The sequence shown here is derived from an EMBL/GenBank/DDBJ whole genome shotgun (WGS) entry which is preliminary data.</text>
</comment>
<dbReference type="InterPro" id="IPR003685">
    <property type="entry name" value="PsaD"/>
</dbReference>
<dbReference type="GO" id="GO:0009535">
    <property type="term" value="C:chloroplast thylakoid membrane"/>
    <property type="evidence" value="ECO:0007669"/>
    <property type="project" value="UniProtKB-SubCell"/>
</dbReference>
<comment type="subcellular location">
    <subcellularLocation>
        <location evidence="1">Plastid</location>
        <location evidence="1">Chloroplast thylakoid membrane</location>
        <topology evidence="1">Peripheral membrane protein</topology>
        <orientation evidence="1">Stromal side</orientation>
    </subcellularLocation>
</comment>
<comment type="function">
    <text evidence="5">PsaD can form complexes with ferredoxin and ferredoxin-oxidoreductase in photosystem I (PS I) reaction center. PSAD may encode the ferredoxin-docking protein.</text>
</comment>
<keyword evidence="9" id="KW-1185">Reference proteome</keyword>
<comment type="similarity">
    <text evidence="2">Belongs to the PsaD family.</text>
</comment>
<evidence type="ECO:0000256" key="6">
    <source>
        <dbReference type="ARBA" id="ARBA00041481"/>
    </source>
</evidence>
<reference evidence="8 9" key="1">
    <citation type="submission" date="2022-01" db="EMBL/GenBank/DDBJ databases">
        <authorList>
            <person name="Xiong W."/>
            <person name="Schranz E."/>
        </authorList>
    </citation>
    <scope>NUCLEOTIDE SEQUENCE [LARGE SCALE GENOMIC DNA]</scope>
</reference>
<dbReference type="GO" id="GO:0015979">
    <property type="term" value="P:photosynthesis"/>
    <property type="evidence" value="ECO:0007669"/>
    <property type="project" value="UniProtKB-KW"/>
</dbReference>
<evidence type="ECO:0000256" key="3">
    <source>
        <dbReference type="ARBA" id="ARBA00022531"/>
    </source>
</evidence>
<dbReference type="AlphaFoldDB" id="A0AAU9LTW9"/>
<accession>A0AAU9LTW9</accession>
<evidence type="ECO:0000256" key="7">
    <source>
        <dbReference type="SAM" id="Phobius"/>
    </source>
</evidence>
<keyword evidence="3" id="KW-0602">Photosynthesis</keyword>
<name>A0AAU9LTW9_9ASTR</name>
<evidence type="ECO:0000313" key="9">
    <source>
        <dbReference type="Proteomes" id="UP001157418"/>
    </source>
</evidence>
<evidence type="ECO:0000256" key="2">
    <source>
        <dbReference type="ARBA" id="ARBA00009926"/>
    </source>
</evidence>
<dbReference type="Proteomes" id="UP001157418">
    <property type="component" value="Unassembled WGS sequence"/>
</dbReference>
<dbReference type="PANTHER" id="PTHR31982">
    <property type="entry name" value="PHOTOSYSTEM I REACTION CENTER SUBUNIT II-1, CHLOROPLASTIC-RELATED"/>
    <property type="match status" value="1"/>
</dbReference>
<evidence type="ECO:0000256" key="5">
    <source>
        <dbReference type="ARBA" id="ARBA00025555"/>
    </source>
</evidence>
<evidence type="ECO:0000256" key="1">
    <source>
        <dbReference type="ARBA" id="ARBA00004185"/>
    </source>
</evidence>
<evidence type="ECO:0000256" key="4">
    <source>
        <dbReference type="ARBA" id="ARBA00022836"/>
    </source>
</evidence>
<sequence>METIATHLLQQRQTIQNHHRFTTIKVAATGEVPTKEGPMGFIPPGLNPNISSPIFAGSTDGLLRKEFMGFWLIIFMGFILDFLVLGWSSLPFTSPVLDFNPQIRNQGREISL</sequence>
<keyword evidence="4" id="KW-0603">Photosystem I</keyword>